<dbReference type="SUPFAM" id="SSF51735">
    <property type="entry name" value="NAD(P)-binding Rossmann-fold domains"/>
    <property type="match status" value="1"/>
</dbReference>
<dbReference type="Proteomes" id="UP000199377">
    <property type="component" value="Unassembled WGS sequence"/>
</dbReference>
<name>A0A1I3K3F9_9RHOB</name>
<proteinExistence type="predicted"/>
<dbReference type="OrthoDB" id="109735at2"/>
<reference evidence="1 2" key="1">
    <citation type="submission" date="2016-10" db="EMBL/GenBank/DDBJ databases">
        <authorList>
            <person name="de Groot N.N."/>
        </authorList>
    </citation>
    <scope>NUCLEOTIDE SEQUENCE [LARGE SCALE GENOMIC DNA]</scope>
    <source>
        <strain evidence="1 2">CGMCC 1.11030</strain>
    </source>
</reference>
<sequence length="275" mass="28896">MTDRPILVVGATGKTGSRVAAGLAARGRAVRPGARSAALPFDWTRPGTWAPALEGVEAAYVAYHPDIAVPGAVETVAAFVEQARRSGLGRLVLLTGRGERHARRAEEIAQASGLGVTVLRAAWFAQNFSEGELADPVRAGVLPMPGGDVREPILDIDDLAEIAVEALLDPRHAGELYELTGPRLMTFDEMAADIAAAAGRPVQRLSLSFDAFHDEVARAHGGALAEVVTAVARETLDGRNAWLGDGVQRALGRAPRDFADFARAAAEAGAWRVAA</sequence>
<dbReference type="AlphaFoldDB" id="A0A1I3K3F9"/>
<accession>A0A1I3K3F9</accession>
<evidence type="ECO:0000313" key="1">
    <source>
        <dbReference type="EMBL" id="SFI66735.1"/>
    </source>
</evidence>
<dbReference type="Gene3D" id="3.40.50.720">
    <property type="entry name" value="NAD(P)-binding Rossmann-like Domain"/>
    <property type="match status" value="1"/>
</dbReference>
<evidence type="ECO:0000313" key="2">
    <source>
        <dbReference type="Proteomes" id="UP000199377"/>
    </source>
</evidence>
<organism evidence="1 2">
    <name type="scientific">Albimonas pacifica</name>
    <dbReference type="NCBI Taxonomy" id="1114924"/>
    <lineage>
        <taxon>Bacteria</taxon>
        <taxon>Pseudomonadati</taxon>
        <taxon>Pseudomonadota</taxon>
        <taxon>Alphaproteobacteria</taxon>
        <taxon>Rhodobacterales</taxon>
        <taxon>Paracoccaceae</taxon>
        <taxon>Albimonas</taxon>
    </lineage>
</organism>
<dbReference type="PANTHER" id="PTHR43162">
    <property type="match status" value="1"/>
</dbReference>
<dbReference type="STRING" id="1114924.SAMN05216258_108270"/>
<dbReference type="InterPro" id="IPR051604">
    <property type="entry name" value="Ergot_Alk_Oxidoreductase"/>
</dbReference>
<dbReference type="RefSeq" id="WP_092862036.1">
    <property type="nucleotide sequence ID" value="NZ_FOQH01000008.1"/>
</dbReference>
<protein>
    <submittedName>
        <fullName evidence="1">Uncharacterized conserved protein YbjT, contains NAD(P)-binding and DUF2867 domains</fullName>
    </submittedName>
</protein>
<gene>
    <name evidence="1" type="ORF">SAMN05216258_108270</name>
</gene>
<keyword evidence="2" id="KW-1185">Reference proteome</keyword>
<dbReference type="InterPro" id="IPR036291">
    <property type="entry name" value="NAD(P)-bd_dom_sf"/>
</dbReference>
<dbReference type="PANTHER" id="PTHR43162:SF1">
    <property type="entry name" value="PRESTALK A DIFFERENTIATION PROTEIN A"/>
    <property type="match status" value="1"/>
</dbReference>
<dbReference type="EMBL" id="FOQH01000008">
    <property type="protein sequence ID" value="SFI66735.1"/>
    <property type="molecule type" value="Genomic_DNA"/>
</dbReference>